<dbReference type="InterPro" id="IPR018356">
    <property type="entry name" value="Tscrpt_reg_HTH_DeoR_CS"/>
</dbReference>
<evidence type="ECO:0000313" key="5">
    <source>
        <dbReference type="EMBL" id="KFG75666.1"/>
    </source>
</evidence>
<evidence type="ECO:0000259" key="4">
    <source>
        <dbReference type="PROSITE" id="PS51000"/>
    </source>
</evidence>
<dbReference type="GO" id="GO:0003700">
    <property type="term" value="F:DNA-binding transcription factor activity"/>
    <property type="evidence" value="ECO:0007669"/>
    <property type="project" value="InterPro"/>
</dbReference>
<dbReference type="RefSeq" id="WP_043373255.1">
    <property type="nucleotide sequence ID" value="NZ_KN039946.1"/>
</dbReference>
<accession>A0A086N3E8</accession>
<dbReference type="InterPro" id="IPR013196">
    <property type="entry name" value="HTH_11"/>
</dbReference>
<dbReference type="Proteomes" id="UP000029095">
    <property type="component" value="Unassembled WGS sequence"/>
</dbReference>
<dbReference type="InterPro" id="IPR001034">
    <property type="entry name" value="DeoR_HTH"/>
</dbReference>
<dbReference type="InterPro" id="IPR026881">
    <property type="entry name" value="WYL_dom"/>
</dbReference>
<dbReference type="Gene3D" id="1.10.10.10">
    <property type="entry name" value="Winged helix-like DNA-binding domain superfamily/Winged helix DNA-binding domain"/>
    <property type="match status" value="1"/>
</dbReference>
<comment type="caution">
    <text evidence="5">The sequence shown here is derived from an EMBL/GenBank/DDBJ whole genome shotgun (WGS) entry which is preliminary data.</text>
</comment>
<dbReference type="Pfam" id="PF08279">
    <property type="entry name" value="HTH_11"/>
    <property type="match status" value="1"/>
</dbReference>
<organism evidence="5 6">
    <name type="scientific">Streptomyces mutabilis</name>
    <dbReference type="NCBI Taxonomy" id="67332"/>
    <lineage>
        <taxon>Bacteria</taxon>
        <taxon>Bacillati</taxon>
        <taxon>Actinomycetota</taxon>
        <taxon>Actinomycetes</taxon>
        <taxon>Kitasatosporales</taxon>
        <taxon>Streptomycetaceae</taxon>
        <taxon>Streptomyces</taxon>
    </lineage>
</organism>
<dbReference type="HOGENOM" id="CLU_041141_1_0_11"/>
<dbReference type="STRING" id="1915400.FM21_05975"/>
<sequence length="326" mass="35677">MITTSARLLRLVSLLSSRPTWSNAELARQLDVTERTVRRDVDKLRELGYGVESVPGPGGGYRFGAGNRMPPLNLDDDEVFAVAVALREAAHGAALGADPAALSALLKLRQILPTRMARRLAGLDATVEHTPRCETPRASADVLLLLASVCRASERTTLTYRDMHGTTTVRCVDPHRLVYTGAHWYFVARDVGRSAWRTFRADRVVEVESTGEVVEVLDAPDAAQLVSDTITRTGYPFFARVRLPLSYDDARRLVVPIVATHEPDGPDATVISIGGSDPDQLAGYLLSLRTPLEVLSPDSVREALIARLDALYRGNEAGRRKADEQQ</sequence>
<dbReference type="SUPFAM" id="SSF46785">
    <property type="entry name" value="Winged helix' DNA-binding domain"/>
    <property type="match status" value="1"/>
</dbReference>
<dbReference type="PANTHER" id="PTHR34580:SF3">
    <property type="entry name" value="PROTEIN PAFB"/>
    <property type="match status" value="1"/>
</dbReference>
<protein>
    <submittedName>
        <fullName evidence="5">Transcriptional regulator</fullName>
    </submittedName>
</protein>
<name>A0A086N3E8_9ACTN</name>
<dbReference type="PROSITE" id="PS00894">
    <property type="entry name" value="HTH_DEOR_1"/>
    <property type="match status" value="1"/>
</dbReference>
<evidence type="ECO:0000256" key="2">
    <source>
        <dbReference type="ARBA" id="ARBA00023125"/>
    </source>
</evidence>
<dbReference type="PROSITE" id="PS52050">
    <property type="entry name" value="WYL"/>
    <property type="match status" value="1"/>
</dbReference>
<evidence type="ECO:0000313" key="6">
    <source>
        <dbReference type="Proteomes" id="UP000029095"/>
    </source>
</evidence>
<dbReference type="InterPro" id="IPR051534">
    <property type="entry name" value="CBASS_pafABC_assoc_protein"/>
</dbReference>
<keyword evidence="3" id="KW-0804">Transcription</keyword>
<dbReference type="Pfam" id="PF25583">
    <property type="entry name" value="WCX"/>
    <property type="match status" value="1"/>
</dbReference>
<dbReference type="PROSITE" id="PS51000">
    <property type="entry name" value="HTH_DEOR_2"/>
    <property type="match status" value="1"/>
</dbReference>
<feature type="domain" description="HTH deoR-type" evidence="4">
    <location>
        <begin position="4"/>
        <end position="69"/>
    </location>
</feature>
<dbReference type="InterPro" id="IPR057727">
    <property type="entry name" value="WCX_dom"/>
</dbReference>
<proteinExistence type="predicted"/>
<dbReference type="InterPro" id="IPR036390">
    <property type="entry name" value="WH_DNA-bd_sf"/>
</dbReference>
<dbReference type="AlphaFoldDB" id="A0A086N3E8"/>
<reference evidence="5 6" key="1">
    <citation type="submission" date="2014-05" db="EMBL/GenBank/DDBJ databases">
        <title>Complete genome sequence of the Streptomyces mutabilis TRM45540.</title>
        <authorList>
            <person name="Luo X."/>
            <person name="Zhang L."/>
        </authorList>
    </citation>
    <scope>NUCLEOTIDE SEQUENCE [LARGE SCALE GENOMIC DNA]</scope>
    <source>
        <strain evidence="5 6">TRM45540</strain>
    </source>
</reference>
<dbReference type="PANTHER" id="PTHR34580">
    <property type="match status" value="1"/>
</dbReference>
<keyword evidence="2" id="KW-0238">DNA-binding</keyword>
<dbReference type="GO" id="GO:0003677">
    <property type="term" value="F:DNA binding"/>
    <property type="evidence" value="ECO:0007669"/>
    <property type="project" value="UniProtKB-KW"/>
</dbReference>
<evidence type="ECO:0000256" key="1">
    <source>
        <dbReference type="ARBA" id="ARBA00023015"/>
    </source>
</evidence>
<dbReference type="InterPro" id="IPR036388">
    <property type="entry name" value="WH-like_DNA-bd_sf"/>
</dbReference>
<evidence type="ECO:0000256" key="3">
    <source>
        <dbReference type="ARBA" id="ARBA00023163"/>
    </source>
</evidence>
<gene>
    <name evidence="5" type="ORF">FM21_05975</name>
</gene>
<dbReference type="Pfam" id="PF13280">
    <property type="entry name" value="WYL"/>
    <property type="match status" value="1"/>
</dbReference>
<dbReference type="SMART" id="SM00420">
    <property type="entry name" value="HTH_DEOR"/>
    <property type="match status" value="1"/>
</dbReference>
<dbReference type="EMBL" id="JNFQ01000001">
    <property type="protein sequence ID" value="KFG75666.1"/>
    <property type="molecule type" value="Genomic_DNA"/>
</dbReference>
<keyword evidence="6" id="KW-1185">Reference proteome</keyword>
<keyword evidence="1" id="KW-0805">Transcription regulation</keyword>